<keyword evidence="2" id="KW-0328">Glycosyltransferase</keyword>
<dbReference type="PANTHER" id="PTHR45719:SF39">
    <property type="entry name" value="OS04G0301700 PROTEIN"/>
    <property type="match status" value="1"/>
</dbReference>
<dbReference type="InterPro" id="IPR003406">
    <property type="entry name" value="Glyco_trans_14"/>
</dbReference>
<evidence type="ECO:0000256" key="2">
    <source>
        <dbReference type="ARBA" id="ARBA00022676"/>
    </source>
</evidence>
<name>A0AAV8P459_ENSVE</name>
<organism evidence="7 8">
    <name type="scientific">Ensete ventricosum</name>
    <name type="common">Abyssinian banana</name>
    <name type="synonym">Musa ensete</name>
    <dbReference type="NCBI Taxonomy" id="4639"/>
    <lineage>
        <taxon>Eukaryota</taxon>
        <taxon>Viridiplantae</taxon>
        <taxon>Streptophyta</taxon>
        <taxon>Embryophyta</taxon>
        <taxon>Tracheophyta</taxon>
        <taxon>Spermatophyta</taxon>
        <taxon>Magnoliopsida</taxon>
        <taxon>Liliopsida</taxon>
        <taxon>Zingiberales</taxon>
        <taxon>Musaceae</taxon>
        <taxon>Ensete</taxon>
    </lineage>
</organism>
<keyword evidence="5" id="KW-0325">Glycoprotein</keyword>
<comment type="caution">
    <text evidence="7">The sequence shown here is derived from an EMBL/GenBank/DDBJ whole genome shotgun (WGS) entry which is preliminary data.</text>
</comment>
<gene>
    <name evidence="7" type="ORF">OPV22_034287</name>
</gene>
<dbReference type="GO" id="GO:0015020">
    <property type="term" value="F:glucuronosyltransferase activity"/>
    <property type="evidence" value="ECO:0007669"/>
    <property type="project" value="InterPro"/>
</dbReference>
<keyword evidence="8" id="KW-1185">Reference proteome</keyword>
<sequence length="373" mass="41830">MRLLKFSPWIGIMVFVLAAFIFGVISHSFLRGGASVADQKLGLVVGPLLKGPADPPVFAYYISGTGGEGQKMLRLLKAVYHPRNQYVLHLDAGPSILSATLHGAAVLLRLSVDWDWFITLSSSDYPIMTQDDLLHVFTSLPRNLNFIDHTSDLGWKEYDRFDKIVVDPSLYMDKNSQLLISSGTRKTPDAFKIFTGSPWVILSRAFVEHCIHGSDNLPRKLLMYFANVAYSVESYFQTVICNSPEFQNTTVNNDLRYIVWDNPPGLEPLFLNQSYYKAMIKSRSAFARKFMEDDPVLKKVDKRILNRAQNGVGFGQWCSAQLKNKRENTLEGDTCSSGVDINTVKPGPSAARLKSLVLELISEESLFSNQCEV</sequence>
<keyword evidence="3" id="KW-0808">Transferase</keyword>
<dbReference type="AlphaFoldDB" id="A0AAV8P459"/>
<keyword evidence="6" id="KW-1133">Transmembrane helix</keyword>
<dbReference type="InterPro" id="IPR044610">
    <property type="entry name" value="GLCAT14A/B/C"/>
</dbReference>
<accession>A0AAV8P459</accession>
<dbReference type="Pfam" id="PF02485">
    <property type="entry name" value="Branch"/>
    <property type="match status" value="1"/>
</dbReference>
<dbReference type="GO" id="GO:0016020">
    <property type="term" value="C:membrane"/>
    <property type="evidence" value="ECO:0007669"/>
    <property type="project" value="UniProtKB-SubCell"/>
</dbReference>
<feature type="transmembrane region" description="Helical" evidence="6">
    <location>
        <begin position="6"/>
        <end position="30"/>
    </location>
</feature>
<evidence type="ECO:0000313" key="8">
    <source>
        <dbReference type="Proteomes" id="UP001222027"/>
    </source>
</evidence>
<evidence type="ECO:0000256" key="3">
    <source>
        <dbReference type="ARBA" id="ARBA00022679"/>
    </source>
</evidence>
<keyword evidence="6" id="KW-0812">Transmembrane</keyword>
<dbReference type="Proteomes" id="UP001222027">
    <property type="component" value="Unassembled WGS sequence"/>
</dbReference>
<comment type="subcellular location">
    <subcellularLocation>
        <location evidence="1">Membrane</location>
        <topology evidence="1">Single-pass type II membrane protein</topology>
    </subcellularLocation>
</comment>
<reference evidence="7 8" key="1">
    <citation type="submission" date="2022-12" db="EMBL/GenBank/DDBJ databases">
        <title>Chromosome-scale assembly of the Ensete ventricosum genome.</title>
        <authorList>
            <person name="Dussert Y."/>
            <person name="Stocks J."/>
            <person name="Wendawek A."/>
            <person name="Woldeyes F."/>
            <person name="Nichols R.A."/>
            <person name="Borrell J.S."/>
        </authorList>
    </citation>
    <scope>NUCLEOTIDE SEQUENCE [LARGE SCALE GENOMIC DNA]</scope>
    <source>
        <strain evidence="8">cv. Maze</strain>
        <tissue evidence="7">Seeds</tissue>
    </source>
</reference>
<protein>
    <submittedName>
        <fullName evidence="7">Uncharacterized protein</fullName>
    </submittedName>
</protein>
<keyword evidence="4 6" id="KW-0472">Membrane</keyword>
<evidence type="ECO:0000256" key="1">
    <source>
        <dbReference type="ARBA" id="ARBA00004606"/>
    </source>
</evidence>
<evidence type="ECO:0000256" key="4">
    <source>
        <dbReference type="ARBA" id="ARBA00023136"/>
    </source>
</evidence>
<evidence type="ECO:0000256" key="6">
    <source>
        <dbReference type="SAM" id="Phobius"/>
    </source>
</evidence>
<dbReference type="EMBL" id="JAQQAF010000009">
    <property type="protein sequence ID" value="KAJ8461361.1"/>
    <property type="molecule type" value="Genomic_DNA"/>
</dbReference>
<evidence type="ECO:0000313" key="7">
    <source>
        <dbReference type="EMBL" id="KAJ8461361.1"/>
    </source>
</evidence>
<evidence type="ECO:0000256" key="5">
    <source>
        <dbReference type="ARBA" id="ARBA00023180"/>
    </source>
</evidence>
<dbReference type="PANTHER" id="PTHR45719">
    <property type="entry name" value="GLYCOSYLTRANSFERASE"/>
    <property type="match status" value="1"/>
</dbReference>
<proteinExistence type="predicted"/>